<dbReference type="AlphaFoldDB" id="A0A3R9EX56"/>
<dbReference type="EMBL" id="RHXE01000050">
    <property type="protein sequence ID" value="RSE19790.1"/>
    <property type="molecule type" value="Genomic_DNA"/>
</dbReference>
<comment type="caution">
    <text evidence="1">The sequence shown here is derived from an EMBL/GenBank/DDBJ whole genome shotgun (WGS) entry which is preliminary data.</text>
</comment>
<dbReference type="Proteomes" id="UP000277537">
    <property type="component" value="Unassembled WGS sequence"/>
</dbReference>
<name>A0A3R9EX56_ACIJO</name>
<evidence type="ECO:0000313" key="1">
    <source>
        <dbReference type="EMBL" id="RSE19790.1"/>
    </source>
</evidence>
<dbReference type="RefSeq" id="WP_125274823.1">
    <property type="nucleotide sequence ID" value="NZ_CP059080.1"/>
</dbReference>
<proteinExistence type="predicted"/>
<organism evidence="1 2">
    <name type="scientific">Acinetobacter johnsonii</name>
    <dbReference type="NCBI Taxonomy" id="40214"/>
    <lineage>
        <taxon>Bacteria</taxon>
        <taxon>Pseudomonadati</taxon>
        <taxon>Pseudomonadota</taxon>
        <taxon>Gammaproteobacteria</taxon>
        <taxon>Moraxellales</taxon>
        <taxon>Moraxellaceae</taxon>
        <taxon>Acinetobacter</taxon>
    </lineage>
</organism>
<reference evidence="1 2" key="1">
    <citation type="submission" date="2018-10" db="EMBL/GenBank/DDBJ databases">
        <title>Transmission dynamics of multidrug resistant bacteria on intensive care unit surfaces.</title>
        <authorList>
            <person name="D'Souza A.W."/>
            <person name="Potter R.F."/>
            <person name="Wallace M."/>
            <person name="Shupe A."/>
            <person name="Patel S."/>
            <person name="Sun S."/>
            <person name="Gul D."/>
            <person name="Kwon J.H."/>
            <person name="Andleeb S."/>
            <person name="Burnham C.-A.D."/>
            <person name="Dantas G."/>
        </authorList>
    </citation>
    <scope>NUCLEOTIDE SEQUENCE [LARGE SCALE GENOMIC DNA]</scope>
    <source>
        <strain evidence="1 2">AJ_385</strain>
    </source>
</reference>
<protein>
    <submittedName>
        <fullName evidence="1">Uncharacterized protein</fullName>
    </submittedName>
</protein>
<sequence>MNRREDVLYLTLIDFFLQMLFLVMIALLAYIYVERRHNAEAKQFLDLAKEYKVDSVQELIDRLQTLAPINNLEDAKKAQDFMDSNGGLKEVNAMVEKFKEGQGKPPCVFAMENGLKVAKTVAVFEATNSSIRLISWQPEFAQLAKQINQPISNNQQWSLRGFSSAWHNVLVKYPQCRYTVTLHERSNLVAPRDRVQGIFYTRIRK</sequence>
<accession>A0A3R9EX56</accession>
<evidence type="ECO:0000313" key="2">
    <source>
        <dbReference type="Proteomes" id="UP000277537"/>
    </source>
</evidence>
<gene>
    <name evidence="1" type="ORF">EGT73_15515</name>
</gene>